<feature type="transmembrane region" description="Helical" evidence="11">
    <location>
        <begin position="555"/>
        <end position="579"/>
    </location>
</feature>
<keyword evidence="5" id="KW-0130">Cell adhesion</keyword>
<feature type="chain" id="PRO_5034475486" evidence="12">
    <location>
        <begin position="20"/>
        <end position="729"/>
    </location>
</feature>
<evidence type="ECO:0000259" key="13">
    <source>
        <dbReference type="PROSITE" id="PS50268"/>
    </source>
</evidence>
<dbReference type="PANTHER" id="PTHR24025">
    <property type="entry name" value="DESMOGLEIN FAMILY MEMBER"/>
    <property type="match status" value="1"/>
</dbReference>
<evidence type="ECO:0000256" key="8">
    <source>
        <dbReference type="ARBA" id="ARBA00023180"/>
    </source>
</evidence>
<dbReference type="InterPro" id="IPR050971">
    <property type="entry name" value="Cadherin-domain_protein"/>
</dbReference>
<dbReference type="FunFam" id="2.60.40.60:FF:000281">
    <property type="entry name" value="Cadherin related family member 3"/>
    <property type="match status" value="1"/>
</dbReference>
<accession>A0A8C5XZX3</accession>
<protein>
    <submittedName>
        <fullName evidence="14">Cadherin related family member 3</fullName>
    </submittedName>
</protein>
<dbReference type="EMBL" id="ABDC03015363">
    <property type="status" value="NOT_ANNOTATED_CDS"/>
    <property type="molecule type" value="Genomic_DNA"/>
</dbReference>
<evidence type="ECO:0000256" key="7">
    <source>
        <dbReference type="ARBA" id="ARBA00023136"/>
    </source>
</evidence>
<keyword evidence="12" id="KW-0732">Signal</keyword>
<name>A0A8C5XZX3_MICMU</name>
<evidence type="ECO:0000256" key="4">
    <source>
        <dbReference type="ARBA" id="ARBA00022837"/>
    </source>
</evidence>
<dbReference type="GeneTree" id="ENSGT00940000161245"/>
<keyword evidence="4 9" id="KW-0106">Calcium</keyword>
<dbReference type="AlphaFoldDB" id="A0A8C5XZX3"/>
<dbReference type="GO" id="GO:0016020">
    <property type="term" value="C:membrane"/>
    <property type="evidence" value="ECO:0007669"/>
    <property type="project" value="UniProtKB-SubCell"/>
</dbReference>
<feature type="signal peptide" evidence="12">
    <location>
        <begin position="1"/>
        <end position="19"/>
    </location>
</feature>
<dbReference type="SMART" id="SM00112">
    <property type="entry name" value="CA"/>
    <property type="match status" value="3"/>
</dbReference>
<feature type="domain" description="Cadherin" evidence="13">
    <location>
        <begin position="136"/>
        <end position="236"/>
    </location>
</feature>
<dbReference type="GO" id="GO:0007156">
    <property type="term" value="P:homophilic cell adhesion via plasma membrane adhesion molecules"/>
    <property type="evidence" value="ECO:0007669"/>
    <property type="project" value="InterPro"/>
</dbReference>
<evidence type="ECO:0000256" key="11">
    <source>
        <dbReference type="SAM" id="Phobius"/>
    </source>
</evidence>
<evidence type="ECO:0000313" key="15">
    <source>
        <dbReference type="Proteomes" id="UP000694394"/>
    </source>
</evidence>
<feature type="compositionally biased region" description="Basic and acidic residues" evidence="10">
    <location>
        <begin position="703"/>
        <end position="714"/>
    </location>
</feature>
<evidence type="ECO:0000256" key="12">
    <source>
        <dbReference type="SAM" id="SignalP"/>
    </source>
</evidence>
<gene>
    <name evidence="14" type="primary">CDHR3</name>
</gene>
<dbReference type="FunFam" id="2.60.40.60:FF:000237">
    <property type="entry name" value="Cadherin related family member 3"/>
    <property type="match status" value="1"/>
</dbReference>
<keyword evidence="3" id="KW-0677">Repeat</keyword>
<organism evidence="14 15">
    <name type="scientific">Microcebus murinus</name>
    <name type="common">Gray mouse lemur</name>
    <name type="synonym">Lemur murinus</name>
    <dbReference type="NCBI Taxonomy" id="30608"/>
    <lineage>
        <taxon>Eukaryota</taxon>
        <taxon>Metazoa</taxon>
        <taxon>Chordata</taxon>
        <taxon>Craniata</taxon>
        <taxon>Vertebrata</taxon>
        <taxon>Euteleostomi</taxon>
        <taxon>Mammalia</taxon>
        <taxon>Eutheria</taxon>
        <taxon>Euarchontoglires</taxon>
        <taxon>Primates</taxon>
        <taxon>Strepsirrhini</taxon>
        <taxon>Lemuriformes</taxon>
        <taxon>Cheirogaleidae</taxon>
        <taxon>Microcebus</taxon>
    </lineage>
</organism>
<feature type="domain" description="Cadherin" evidence="13">
    <location>
        <begin position="237"/>
        <end position="311"/>
    </location>
</feature>
<evidence type="ECO:0000313" key="14">
    <source>
        <dbReference type="Ensembl" id="ENSMICP00000043580.1"/>
    </source>
</evidence>
<dbReference type="Gene3D" id="2.60.40.60">
    <property type="entry name" value="Cadherins"/>
    <property type="match status" value="5"/>
</dbReference>
<dbReference type="GO" id="GO:0005911">
    <property type="term" value="C:cell-cell junction"/>
    <property type="evidence" value="ECO:0007669"/>
    <property type="project" value="TreeGrafter"/>
</dbReference>
<evidence type="ECO:0000256" key="3">
    <source>
        <dbReference type="ARBA" id="ARBA00022737"/>
    </source>
</evidence>
<evidence type="ECO:0000256" key="1">
    <source>
        <dbReference type="ARBA" id="ARBA00004370"/>
    </source>
</evidence>
<reference evidence="14" key="2">
    <citation type="submission" date="2025-08" db="UniProtKB">
        <authorList>
            <consortium name="Ensembl"/>
        </authorList>
    </citation>
    <scope>IDENTIFICATION</scope>
</reference>
<proteinExistence type="predicted"/>
<dbReference type="InterPro" id="IPR002126">
    <property type="entry name" value="Cadherin-like_dom"/>
</dbReference>
<feature type="domain" description="Cadherin" evidence="13">
    <location>
        <begin position="23"/>
        <end position="132"/>
    </location>
</feature>
<dbReference type="PANTHER" id="PTHR24025:SF30">
    <property type="entry name" value="CADHERIN DOMAIN-CONTAINING PROTEIN"/>
    <property type="match status" value="1"/>
</dbReference>
<feature type="domain" description="Cadherin" evidence="13">
    <location>
        <begin position="412"/>
        <end position="540"/>
    </location>
</feature>
<evidence type="ECO:0000256" key="10">
    <source>
        <dbReference type="SAM" id="MobiDB-lite"/>
    </source>
</evidence>
<dbReference type="Ensembl" id="ENSMICT00000060480.1">
    <property type="protein sequence ID" value="ENSMICP00000043580.1"/>
    <property type="gene ID" value="ENSMICG00000010974.3"/>
</dbReference>
<dbReference type="Pfam" id="PF00028">
    <property type="entry name" value="Cadherin"/>
    <property type="match status" value="2"/>
</dbReference>
<dbReference type="PROSITE" id="PS50268">
    <property type="entry name" value="CADHERIN_2"/>
    <property type="match status" value="5"/>
</dbReference>
<dbReference type="GO" id="GO:0005509">
    <property type="term" value="F:calcium ion binding"/>
    <property type="evidence" value="ECO:0007669"/>
    <property type="project" value="UniProtKB-UniRule"/>
</dbReference>
<evidence type="ECO:0000256" key="2">
    <source>
        <dbReference type="ARBA" id="ARBA00022692"/>
    </source>
</evidence>
<dbReference type="InterPro" id="IPR015919">
    <property type="entry name" value="Cadherin-like_sf"/>
</dbReference>
<dbReference type="PRINTS" id="PR00205">
    <property type="entry name" value="CADHERIN"/>
</dbReference>
<feature type="domain" description="Cadherin" evidence="13">
    <location>
        <begin position="307"/>
        <end position="411"/>
    </location>
</feature>
<dbReference type="FunFam" id="2.60.40.60:FF:000250">
    <property type="entry name" value="Cadherin related family member 3"/>
    <property type="match status" value="1"/>
</dbReference>
<dbReference type="SUPFAM" id="SSF49313">
    <property type="entry name" value="Cadherin-like"/>
    <property type="match status" value="4"/>
</dbReference>
<keyword evidence="2 11" id="KW-0812">Transmembrane</keyword>
<dbReference type="Proteomes" id="UP000694394">
    <property type="component" value="Chromosome 11"/>
</dbReference>
<comment type="subcellular location">
    <subcellularLocation>
        <location evidence="1">Membrane</location>
    </subcellularLocation>
</comment>
<dbReference type="EMBL" id="ABDC03015362">
    <property type="status" value="NOT_ANNOTATED_CDS"/>
    <property type="molecule type" value="Genomic_DNA"/>
</dbReference>
<evidence type="ECO:0000256" key="9">
    <source>
        <dbReference type="PROSITE-ProRule" id="PRU00043"/>
    </source>
</evidence>
<evidence type="ECO:0000256" key="6">
    <source>
        <dbReference type="ARBA" id="ARBA00022989"/>
    </source>
</evidence>
<sequence>MQEAVTLLVLLGALSGREALYLTQLPATGNVAENSPPETSVHKFSVNLSASLSPVIPGFPLIINSSPLTEAFRVNRLSGTDFEVVTTGKEQLDFETGPNIFDLQIYVKDDVGVTDLQVLTVQVTDVNEPPQFQGNLAQGLDLYVVEGANPGFIYQVEAFDPEDTSRNTPLSYFLISPSKNFGMSGNGTLFSTTELDFEAGHSSFRLTVEVRDSGGLRASTTLRVNIVNLNDEIPRFTSPTRVYTILEELSLGTVVANITAEDPDDEGFPSHLLYSLTTVSNYFVINPYNIYIYILTSPENEFPLIFDRPSYVFDVSELRPARTRVGKVQATDKDFPQGSVVYSISTGGASLQYPSIFWINPKTGELQLVTKVDYETTPVYILRIQATNREDTSSVTVTVNILEENDEKPICTPNSHFMAIPVDLKVGTNIQNFKLTCTDLDSSPRSFRYSIGSGNINGHFTFSPNAGSNVTRLLLASRFDYAGGLDKIWDYNLLVYITDDNLLSGRKKAEAFVETGTVTLSVKVIPHPTTIITTTPRPMITYQVLRKNVYSPSAWYVPFVITLGSMLLLGLLVSLLVLLAKAIHRHCPCGTGNDKKPLVKKGEMKNAEREVLVETIQVNTVFDGEAIDPVTGEIYEFNSKTGARRWKESLIQMPKRKESSPQAAAPLSVAAGEGMGTLRCASREEQDPGGKVPAEDAGPGARNDAKPGAPKDRNPAFTRKVSPKVHPGK</sequence>
<dbReference type="CDD" id="cd11304">
    <property type="entry name" value="Cadherin_repeat"/>
    <property type="match status" value="4"/>
</dbReference>
<dbReference type="EMBL" id="ABDC03015361">
    <property type="status" value="NOT_ANNOTATED_CDS"/>
    <property type="molecule type" value="Genomic_DNA"/>
</dbReference>
<keyword evidence="8" id="KW-0325">Glycoprotein</keyword>
<reference evidence="14" key="1">
    <citation type="submission" date="2016-12" db="EMBL/GenBank/DDBJ databases">
        <title>Mouse lemur reference genome and diversity panel.</title>
        <authorList>
            <person name="Harris R."/>
            <person name="Larsen P."/>
            <person name="Liu Y."/>
            <person name="Hughes D.S."/>
            <person name="Murali S."/>
            <person name="Raveendran M."/>
            <person name="Korchina V."/>
            <person name="Wang M."/>
            <person name="Jhangiani S."/>
            <person name="Bandaranaike D."/>
            <person name="Bellair M."/>
            <person name="Blankenburg K."/>
            <person name="Chao H."/>
            <person name="Dahdouli M."/>
            <person name="Dinh H."/>
            <person name="Doddapaneni H."/>
            <person name="English A."/>
            <person name="Firestine M."/>
            <person name="Gnanaolivu R."/>
            <person name="Gross S."/>
            <person name="Hernandez B."/>
            <person name="Javaid M."/>
            <person name="Jayaseelan J."/>
            <person name="Jones J."/>
            <person name="Khan Z."/>
            <person name="Kovar C."/>
            <person name="Kurapati P."/>
            <person name="Le B."/>
            <person name="Lee S."/>
            <person name="Li M."/>
            <person name="Mathew T."/>
            <person name="Narasimhan A."/>
            <person name="Ngo D."/>
            <person name="Nguyen L."/>
            <person name="Okwuonu G."/>
            <person name="Ongeri F."/>
            <person name="Osuji N."/>
            <person name="Pu L.-L."/>
            <person name="Puazo M."/>
            <person name="Quiroz J."/>
            <person name="Raj R."/>
            <person name="Rajbhandari K."/>
            <person name="Reid J.G."/>
            <person name="Santibanez J."/>
            <person name="Sexton D."/>
            <person name="Skinner E."/>
            <person name="Vee V."/>
            <person name="Weissenberger G."/>
            <person name="Wu Y."/>
            <person name="Xin Y."/>
            <person name="Han Y."/>
            <person name="Campbell C."/>
            <person name="Brown A."/>
            <person name="Sullivan B."/>
            <person name="Shelton J."/>
            <person name="Brown S."/>
            <person name="Dudchenko O."/>
            <person name="Machol I."/>
            <person name="Durand N."/>
            <person name="Shamim M."/>
            <person name="Lieberman A."/>
            <person name="Muzny D.M."/>
            <person name="Richards S."/>
            <person name="Yoder A."/>
            <person name="Worley K.C."/>
            <person name="Rogers J."/>
            <person name="Gibbs R.A."/>
        </authorList>
    </citation>
    <scope>NUCLEOTIDE SEQUENCE [LARGE SCALE GENOMIC DNA]</scope>
</reference>
<feature type="region of interest" description="Disordered" evidence="10">
    <location>
        <begin position="674"/>
        <end position="729"/>
    </location>
</feature>
<reference evidence="14" key="3">
    <citation type="submission" date="2025-09" db="UniProtKB">
        <authorList>
            <consortium name="Ensembl"/>
        </authorList>
    </citation>
    <scope>IDENTIFICATION</scope>
</reference>
<keyword evidence="6 11" id="KW-1133">Transmembrane helix</keyword>
<keyword evidence="15" id="KW-1185">Reference proteome</keyword>
<keyword evidence="7 11" id="KW-0472">Membrane</keyword>
<evidence type="ECO:0000256" key="5">
    <source>
        <dbReference type="ARBA" id="ARBA00022889"/>
    </source>
</evidence>